<dbReference type="Pfam" id="PF13302">
    <property type="entry name" value="Acetyltransf_3"/>
    <property type="match status" value="1"/>
</dbReference>
<keyword evidence="1" id="KW-0816">Tricarboxylic acid cycle</keyword>
<dbReference type="PANTHER" id="PTHR43334">
    <property type="entry name" value="ACETATE--COA LIGASE [ADP-FORMING]"/>
    <property type="match status" value="1"/>
</dbReference>
<dbReference type="SUPFAM" id="SSF56059">
    <property type="entry name" value="Glutathione synthetase ATP-binding domain-like"/>
    <property type="match status" value="1"/>
</dbReference>
<dbReference type="InterPro" id="IPR036291">
    <property type="entry name" value="NAD(P)-bd_dom_sf"/>
</dbReference>
<evidence type="ECO:0000256" key="2">
    <source>
        <dbReference type="ARBA" id="ARBA00022598"/>
    </source>
</evidence>
<dbReference type="Gene3D" id="3.40.630.30">
    <property type="match status" value="1"/>
</dbReference>
<dbReference type="InterPro" id="IPR043938">
    <property type="entry name" value="Ligase_CoA_dom"/>
</dbReference>
<dbReference type="SUPFAM" id="SSF51735">
    <property type="entry name" value="NAD(P)-binding Rossmann-fold domains"/>
    <property type="match status" value="1"/>
</dbReference>
<dbReference type="RefSeq" id="WP_173946460.1">
    <property type="nucleotide sequence ID" value="NZ_CP102845.1"/>
</dbReference>
<feature type="domain" description="N-acetyltransferase" evidence="5">
    <location>
        <begin position="741"/>
        <end position="895"/>
    </location>
</feature>
<dbReference type="PROSITE" id="PS51186">
    <property type="entry name" value="GNAT"/>
    <property type="match status" value="1"/>
</dbReference>
<keyword evidence="2 6" id="KW-0436">Ligase</keyword>
<dbReference type="Gene3D" id="3.40.50.261">
    <property type="entry name" value="Succinyl-CoA synthetase domains"/>
    <property type="match status" value="2"/>
</dbReference>
<keyword evidence="7" id="KW-1185">Reference proteome</keyword>
<evidence type="ECO:0000256" key="1">
    <source>
        <dbReference type="ARBA" id="ARBA00022532"/>
    </source>
</evidence>
<dbReference type="InterPro" id="IPR016181">
    <property type="entry name" value="Acyl_CoA_acyltransferase"/>
</dbReference>
<dbReference type="InterPro" id="IPR032875">
    <property type="entry name" value="Succ_CoA_lig_flav_dom"/>
</dbReference>
<dbReference type="InterPro" id="IPR013815">
    <property type="entry name" value="ATP_grasp_subdomain_1"/>
</dbReference>
<dbReference type="InterPro" id="IPR000182">
    <property type="entry name" value="GNAT_dom"/>
</dbReference>
<dbReference type="GO" id="GO:0016874">
    <property type="term" value="F:ligase activity"/>
    <property type="evidence" value="ECO:0007669"/>
    <property type="project" value="UniProtKB-KW"/>
</dbReference>
<dbReference type="Pfam" id="PF13380">
    <property type="entry name" value="CoA_binding_2"/>
    <property type="match status" value="1"/>
</dbReference>
<dbReference type="Gene3D" id="3.40.50.720">
    <property type="entry name" value="NAD(P)-binding Rossmann-like Domain"/>
    <property type="match status" value="1"/>
</dbReference>
<dbReference type="Pfam" id="PF13607">
    <property type="entry name" value="Succ_CoA_lig"/>
    <property type="match status" value="1"/>
</dbReference>
<dbReference type="PANTHER" id="PTHR43334:SF1">
    <property type="entry name" value="3-HYDROXYPROPIONATE--COA LIGASE [ADP-FORMING]"/>
    <property type="match status" value="1"/>
</dbReference>
<accession>A0ABY5RNI4</accession>
<reference evidence="6" key="1">
    <citation type="submission" date="2022-08" db="EMBL/GenBank/DDBJ databases">
        <title>Microvirga terrae sp. nov., isolated from soil.</title>
        <authorList>
            <person name="Kim K.H."/>
            <person name="Seo Y.L."/>
            <person name="Kim J.M."/>
            <person name="Lee J.K."/>
            <person name="Han D.M."/>
            <person name="Jeon C.O."/>
        </authorList>
    </citation>
    <scope>NUCLEOTIDE SEQUENCE</scope>
    <source>
        <strain evidence="6">R24</strain>
    </source>
</reference>
<dbReference type="InterPro" id="IPR016102">
    <property type="entry name" value="Succinyl-CoA_synth-like"/>
</dbReference>
<dbReference type="Proteomes" id="UP001017257">
    <property type="component" value="Chromosome"/>
</dbReference>
<dbReference type="Gene3D" id="3.30.470.20">
    <property type="entry name" value="ATP-grasp fold, B domain"/>
    <property type="match status" value="1"/>
</dbReference>
<evidence type="ECO:0000313" key="6">
    <source>
        <dbReference type="EMBL" id="UVF18795.1"/>
    </source>
</evidence>
<dbReference type="SUPFAM" id="SSF52210">
    <property type="entry name" value="Succinyl-CoA synthetase domains"/>
    <property type="match status" value="2"/>
</dbReference>
<protein>
    <submittedName>
        <fullName evidence="6">Bifunctional acetate--CoA ligase family protein/GNAT family N-acetyltransferase</fullName>
    </submittedName>
</protein>
<gene>
    <name evidence="6" type="ORF">HPT29_020245</name>
</gene>
<proteinExistence type="predicted"/>
<keyword evidence="4" id="KW-0067">ATP-binding</keyword>
<evidence type="ECO:0000313" key="7">
    <source>
        <dbReference type="Proteomes" id="UP001017257"/>
    </source>
</evidence>
<dbReference type="Gene3D" id="3.30.1490.20">
    <property type="entry name" value="ATP-grasp fold, A domain"/>
    <property type="match status" value="1"/>
</dbReference>
<evidence type="ECO:0000256" key="3">
    <source>
        <dbReference type="ARBA" id="ARBA00022741"/>
    </source>
</evidence>
<dbReference type="InterPro" id="IPR051538">
    <property type="entry name" value="Acyl-CoA_Synth/Transferase"/>
</dbReference>
<sequence length="911" mass="97966">MSTYRLDRLFSPRSIAVVGASPRPGSLGLIFVRNLIAGGFDGELFPVNPHHIEVEGRPCFASVEQLPEIPDLVVVAVPPERVLGVIEEAGRAGVSAAIVATAGMGYGAGSLGDQVRLAARAHGLRIVGPNCIGVLAPRARMNASFAAHNVRPGDLALVSQSGALAAGLVEWAAQRQVGFSAIVSLGDKVDVDFSDCLDFFSADSGTRAILLYIESIDNAQKFMSAARAAARVKPVVVIKAGRHAQGARAAATHTGALAGSDAVYDAAFRRAGLLRVLDLDQLFAAAETLGRQKPFSGSRLAVLTNGGGIGVLAVDRLVDLGGTLAPLSEKTRNSLDAILPPTWSHANPIDIVGDADPARYAGALEALLADPENDAVLILNVPTAIAGASDVAAAVVDVVRRDRSRGYRQKPVFAAWIGEDPDSARLFEEARIPNFATEADAVRGFMQLVRYREAQEELMETPDNLPHDFEPDTEAARAVVAHVLAQGRRWLDPLEVNALLRAYDIPTVPVTLATTPDEAGEAARPIIAEGGTVAVKVLSPDIMHKSDIGGVKLDLTTEEGVRKAAAEIFERAARLKPQAHVTGVTVQPMVRRAKARELIVGLADDPSFGPVVLFGRGGTAVEVINDKALALPPLDLKLAGDLIARTRVSRRLKAYRDVPAADEGAIALTLVKLAQMAADIPEIRELDINPLLADQTGVIAVDARVAVAPETRKGSGHPRFAVRPYPKEWERTIKLRNGRTAFVRPVRPEDEAEFRRFFEQITPEDLRLRFFAPVRDFSHTFLARLTQLDYARAIAFVAFDEATGEMMGAVRLHADANHETGEYGILLRSDLKGLGLGWELMRLMIEWAKVDGLHEIEGQVLRENSTMLDMCRSLGFSVRVDPDDPELRLVTLPIASIHEPEKLAQQQPPPG</sequence>
<dbReference type="Pfam" id="PF13549">
    <property type="entry name" value="ATP-grasp_5"/>
    <property type="match status" value="1"/>
</dbReference>
<dbReference type="Pfam" id="PF19045">
    <property type="entry name" value="Ligase_CoA_2"/>
    <property type="match status" value="1"/>
</dbReference>
<name>A0ABY5RNI4_9HYPH</name>
<evidence type="ECO:0000259" key="5">
    <source>
        <dbReference type="PROSITE" id="PS51186"/>
    </source>
</evidence>
<organism evidence="6 7">
    <name type="scientific">Microvirga terrae</name>
    <dbReference type="NCBI Taxonomy" id="2740529"/>
    <lineage>
        <taxon>Bacteria</taxon>
        <taxon>Pseudomonadati</taxon>
        <taxon>Pseudomonadota</taxon>
        <taxon>Alphaproteobacteria</taxon>
        <taxon>Hyphomicrobiales</taxon>
        <taxon>Methylobacteriaceae</taxon>
        <taxon>Microvirga</taxon>
    </lineage>
</organism>
<evidence type="ECO:0000256" key="4">
    <source>
        <dbReference type="ARBA" id="ARBA00022840"/>
    </source>
</evidence>
<keyword evidence="3" id="KW-0547">Nucleotide-binding</keyword>
<dbReference type="EMBL" id="CP102845">
    <property type="protein sequence ID" value="UVF18795.1"/>
    <property type="molecule type" value="Genomic_DNA"/>
</dbReference>
<dbReference type="InterPro" id="IPR003781">
    <property type="entry name" value="CoA-bd"/>
</dbReference>
<dbReference type="SMART" id="SM00881">
    <property type="entry name" value="CoA_binding"/>
    <property type="match status" value="1"/>
</dbReference>
<dbReference type="SUPFAM" id="SSF55729">
    <property type="entry name" value="Acyl-CoA N-acyltransferases (Nat)"/>
    <property type="match status" value="1"/>
</dbReference>